<dbReference type="EMBL" id="AM920429">
    <property type="protein sequence ID" value="CAP74303.1"/>
    <property type="molecule type" value="Genomic_DNA"/>
</dbReference>
<protein>
    <submittedName>
        <fullName evidence="2">Uncharacterized protein</fullName>
    </submittedName>
</protein>
<name>B6H5Z0_PENRW</name>
<evidence type="ECO:0000256" key="1">
    <source>
        <dbReference type="SAM" id="MobiDB-lite"/>
    </source>
</evidence>
<feature type="region of interest" description="Disordered" evidence="1">
    <location>
        <begin position="120"/>
        <end position="139"/>
    </location>
</feature>
<sequence>MRGIAIQGRGFDFNIERDHVVTAVEIMRLPTWGLALEPIDDAKNSFKNKATVGPGGTVAVEPVDISPLGLQTSPIALFLAMVHSHTLCLFYDHSGCTAYTLYAVPIASGPVPDFLDTEGVLSHDPPAPRPNIGRSSPNVMPRSKLGCADPVLPGQLVRTYVRSSAFPAFNSSRPAQY</sequence>
<proteinExistence type="predicted"/>
<evidence type="ECO:0000313" key="3">
    <source>
        <dbReference type="Proteomes" id="UP000000724"/>
    </source>
</evidence>
<keyword evidence="3" id="KW-1185">Reference proteome</keyword>
<dbReference type="Proteomes" id="UP000000724">
    <property type="component" value="Contig Pc00c14"/>
</dbReference>
<dbReference type="AlphaFoldDB" id="B6H5Z0"/>
<gene>
    <name evidence="2" type="ORF">Pc14g01620</name>
    <name evidence="2" type="ORF">PCH_Pc14g01620</name>
</gene>
<dbReference type="HOGENOM" id="CLU_1518380_0_0_1"/>
<accession>B6H5Z0</accession>
<reference evidence="2 3" key="1">
    <citation type="journal article" date="2008" name="Nat. Biotechnol.">
        <title>Genome sequencing and analysis of the filamentous fungus Penicillium chrysogenum.</title>
        <authorList>
            <person name="van den Berg M.A."/>
            <person name="Albang R."/>
            <person name="Albermann K."/>
            <person name="Badger J.H."/>
            <person name="Daran J.-M."/>
            <person name="Driessen A.J.M."/>
            <person name="Garcia-Estrada C."/>
            <person name="Fedorova N.D."/>
            <person name="Harris D.M."/>
            <person name="Heijne W.H.M."/>
            <person name="Joardar V.S."/>
            <person name="Kiel J.A.K.W."/>
            <person name="Kovalchuk A."/>
            <person name="Martin J.F."/>
            <person name="Nierman W.C."/>
            <person name="Nijland J.G."/>
            <person name="Pronk J.T."/>
            <person name="Roubos J.A."/>
            <person name="van der Klei I.J."/>
            <person name="van Peij N.N.M.E."/>
            <person name="Veenhuis M."/>
            <person name="von Doehren H."/>
            <person name="Wagner C."/>
            <person name="Wortman J.R."/>
            <person name="Bovenberg R.A.L."/>
        </authorList>
    </citation>
    <scope>NUCLEOTIDE SEQUENCE [LARGE SCALE GENOMIC DNA]</scope>
    <source>
        <strain evidence="3">ATCC 28089 / DSM 1075 / NRRL 1951 / Wisconsin 54-1255</strain>
    </source>
</reference>
<organism evidence="2 3">
    <name type="scientific">Penicillium rubens (strain ATCC 28089 / DSM 1075 / NRRL 1951 / Wisconsin 54-1255)</name>
    <name type="common">Penicillium chrysogenum</name>
    <dbReference type="NCBI Taxonomy" id="500485"/>
    <lineage>
        <taxon>Eukaryota</taxon>
        <taxon>Fungi</taxon>
        <taxon>Dikarya</taxon>
        <taxon>Ascomycota</taxon>
        <taxon>Pezizomycotina</taxon>
        <taxon>Eurotiomycetes</taxon>
        <taxon>Eurotiomycetidae</taxon>
        <taxon>Eurotiales</taxon>
        <taxon>Aspergillaceae</taxon>
        <taxon>Penicillium</taxon>
        <taxon>Penicillium chrysogenum species complex</taxon>
    </lineage>
</organism>
<dbReference type="VEuPathDB" id="FungiDB:PCH_Pc14g01620"/>
<evidence type="ECO:0000313" key="2">
    <source>
        <dbReference type="EMBL" id="CAP74303.1"/>
    </source>
</evidence>